<feature type="domain" description="Endonuclease/exonuclease/phosphatase" evidence="1">
    <location>
        <begin position="10"/>
        <end position="239"/>
    </location>
</feature>
<dbReference type="InterPro" id="IPR051916">
    <property type="entry name" value="GPI-anchor_lipid_remodeler"/>
</dbReference>
<gene>
    <name evidence="2" type="ORF">V6E02_09400</name>
</gene>
<proteinExistence type="predicted"/>
<dbReference type="RefSeq" id="WP_347308537.1">
    <property type="nucleotide sequence ID" value="NZ_JBAJEX010000007.1"/>
</dbReference>
<evidence type="ECO:0000313" key="3">
    <source>
        <dbReference type="Proteomes" id="UP001482231"/>
    </source>
</evidence>
<dbReference type="PANTHER" id="PTHR14859:SF1">
    <property type="entry name" value="PGAP2-INTERACTING PROTEIN"/>
    <property type="match status" value="1"/>
</dbReference>
<organism evidence="2 3">
    <name type="scientific">Thiobacter aerophilum</name>
    <dbReference type="NCBI Taxonomy" id="3121275"/>
    <lineage>
        <taxon>Bacteria</taxon>
        <taxon>Pseudomonadati</taxon>
        <taxon>Pseudomonadota</taxon>
        <taxon>Betaproteobacteria</taxon>
        <taxon>Burkholderiales</taxon>
        <taxon>Thiobacteraceae</taxon>
        <taxon>Thiobacter</taxon>
    </lineage>
</organism>
<keyword evidence="2" id="KW-0540">Nuclease</keyword>
<name>A0ABV0EFV4_9BURK</name>
<protein>
    <submittedName>
        <fullName evidence="2">Endonuclease/exonuclease/phosphatase family protein</fullName>
    </submittedName>
</protein>
<comment type="caution">
    <text evidence="2">The sequence shown here is derived from an EMBL/GenBank/DDBJ whole genome shotgun (WGS) entry which is preliminary data.</text>
</comment>
<dbReference type="Pfam" id="PF03372">
    <property type="entry name" value="Exo_endo_phos"/>
    <property type="match status" value="1"/>
</dbReference>
<reference evidence="2 3" key="1">
    <citation type="submission" date="2024-02" db="EMBL/GenBank/DDBJ databases">
        <title>New thermophilic sulfur-oxidizing bacteria from a hot springs of the Uzon caldera (Kamchatka, Russia).</title>
        <authorList>
            <person name="Dukat A.M."/>
            <person name="Elcheninov A.G."/>
            <person name="Frolov E.N."/>
        </authorList>
    </citation>
    <scope>NUCLEOTIDE SEQUENCE [LARGE SCALE GENOMIC DNA]</scope>
    <source>
        <strain evidence="2 3">AK1</strain>
    </source>
</reference>
<dbReference type="SUPFAM" id="SSF56219">
    <property type="entry name" value="DNase I-like"/>
    <property type="match status" value="1"/>
</dbReference>
<dbReference type="GO" id="GO:0004519">
    <property type="term" value="F:endonuclease activity"/>
    <property type="evidence" value="ECO:0007669"/>
    <property type="project" value="UniProtKB-KW"/>
</dbReference>
<dbReference type="Proteomes" id="UP001482231">
    <property type="component" value="Unassembled WGS sequence"/>
</dbReference>
<dbReference type="InterPro" id="IPR036691">
    <property type="entry name" value="Endo/exonu/phosph_ase_sf"/>
</dbReference>
<keyword evidence="2" id="KW-0378">Hydrolase</keyword>
<dbReference type="Gene3D" id="3.60.10.10">
    <property type="entry name" value="Endonuclease/exonuclease/phosphatase"/>
    <property type="match status" value="1"/>
</dbReference>
<accession>A0ABV0EFV4</accession>
<dbReference type="PANTHER" id="PTHR14859">
    <property type="entry name" value="CALCOFLUOR WHITE HYPERSENSITIVE PROTEIN PRECURSOR"/>
    <property type="match status" value="1"/>
</dbReference>
<dbReference type="EMBL" id="JBAJEX010000007">
    <property type="protein sequence ID" value="MEO1767426.1"/>
    <property type="molecule type" value="Genomic_DNA"/>
</dbReference>
<dbReference type="InterPro" id="IPR005135">
    <property type="entry name" value="Endo/exonuclease/phosphatase"/>
</dbReference>
<evidence type="ECO:0000259" key="1">
    <source>
        <dbReference type="Pfam" id="PF03372"/>
    </source>
</evidence>
<keyword evidence="3" id="KW-1185">Reference proteome</keyword>
<keyword evidence="2" id="KW-0255">Endonuclease</keyword>
<evidence type="ECO:0000313" key="2">
    <source>
        <dbReference type="EMBL" id="MEO1767426.1"/>
    </source>
</evidence>
<sequence length="249" mass="28444">MSDIIHITTYNIHKGFSQFNARMVLHELKEELRRVHTDIAFLQEVLGEHRAYAERHNWPTPSQYEYLADSVWPEYAYGKNAVYSEGHHGNAILSRFAILNWENIDISAHPLERRGLLHCEIAVPGWTEPLYCVNVHLGLGQRGRNKQLAVIRDRIQAVVPPHAPLIIAGDFNDWRGTAGEFLARTLHVQEVFEHLHGAPARSYPASLPLLRLDRIYFRGLKVKGAQVYHGRPWSRISDHAVLTAAMSRA</sequence>